<dbReference type="PROSITE" id="PS50850">
    <property type="entry name" value="MFS"/>
    <property type="match status" value="1"/>
</dbReference>
<evidence type="ECO:0000256" key="8">
    <source>
        <dbReference type="SAM" id="Phobius"/>
    </source>
</evidence>
<dbReference type="Pfam" id="PF07690">
    <property type="entry name" value="MFS_1"/>
    <property type="match status" value="1"/>
</dbReference>
<dbReference type="Proteomes" id="UP001501591">
    <property type="component" value="Unassembled WGS sequence"/>
</dbReference>
<reference evidence="11" key="1">
    <citation type="journal article" date="2019" name="Int. J. Syst. Evol. Microbiol.">
        <title>The Global Catalogue of Microorganisms (GCM) 10K type strain sequencing project: providing services to taxonomists for standard genome sequencing and annotation.</title>
        <authorList>
            <consortium name="The Broad Institute Genomics Platform"/>
            <consortium name="The Broad Institute Genome Sequencing Center for Infectious Disease"/>
            <person name="Wu L."/>
            <person name="Ma J."/>
        </authorList>
    </citation>
    <scope>NUCLEOTIDE SEQUENCE [LARGE SCALE GENOMIC DNA]</scope>
    <source>
        <strain evidence="11">JCM 17024</strain>
    </source>
</reference>
<comment type="subcellular location">
    <subcellularLocation>
        <location evidence="1">Cell membrane</location>
        <topology evidence="1">Multi-pass membrane protein</topology>
    </subcellularLocation>
</comment>
<keyword evidence="5 8" id="KW-1133">Transmembrane helix</keyword>
<feature type="transmembrane region" description="Helical" evidence="8">
    <location>
        <begin position="474"/>
        <end position="494"/>
    </location>
</feature>
<dbReference type="InterPro" id="IPR036259">
    <property type="entry name" value="MFS_trans_sf"/>
</dbReference>
<proteinExistence type="predicted"/>
<protein>
    <submittedName>
        <fullName evidence="10">MFS transporter</fullName>
    </submittedName>
</protein>
<evidence type="ECO:0000256" key="3">
    <source>
        <dbReference type="ARBA" id="ARBA00022475"/>
    </source>
</evidence>
<feature type="transmembrane region" description="Helical" evidence="8">
    <location>
        <begin position="170"/>
        <end position="195"/>
    </location>
</feature>
<feature type="transmembrane region" description="Helical" evidence="8">
    <location>
        <begin position="109"/>
        <end position="132"/>
    </location>
</feature>
<feature type="transmembrane region" description="Helical" evidence="8">
    <location>
        <begin position="231"/>
        <end position="253"/>
    </location>
</feature>
<name>A0ABP7MSD6_9MICO</name>
<feature type="compositionally biased region" description="Basic and acidic residues" evidence="7">
    <location>
        <begin position="504"/>
        <end position="514"/>
    </location>
</feature>
<accession>A0ABP7MSD6</accession>
<evidence type="ECO:0000256" key="5">
    <source>
        <dbReference type="ARBA" id="ARBA00022989"/>
    </source>
</evidence>
<feature type="transmembrane region" description="Helical" evidence="8">
    <location>
        <begin position="410"/>
        <end position="427"/>
    </location>
</feature>
<keyword evidence="11" id="KW-1185">Reference proteome</keyword>
<feature type="transmembrane region" description="Helical" evidence="8">
    <location>
        <begin position="21"/>
        <end position="42"/>
    </location>
</feature>
<evidence type="ECO:0000313" key="10">
    <source>
        <dbReference type="EMBL" id="GAA3927745.1"/>
    </source>
</evidence>
<evidence type="ECO:0000256" key="1">
    <source>
        <dbReference type="ARBA" id="ARBA00004651"/>
    </source>
</evidence>
<keyword evidence="3" id="KW-1003">Cell membrane</keyword>
<dbReference type="Gene3D" id="1.20.1250.20">
    <property type="entry name" value="MFS general substrate transporter like domains"/>
    <property type="match status" value="1"/>
</dbReference>
<dbReference type="EMBL" id="BAABCP010000001">
    <property type="protein sequence ID" value="GAA3927745.1"/>
    <property type="molecule type" value="Genomic_DNA"/>
</dbReference>
<dbReference type="PANTHER" id="PTHR42718">
    <property type="entry name" value="MAJOR FACILITATOR SUPERFAMILY MULTIDRUG TRANSPORTER MFSC"/>
    <property type="match status" value="1"/>
</dbReference>
<feature type="transmembrane region" description="Helical" evidence="8">
    <location>
        <begin position="273"/>
        <end position="298"/>
    </location>
</feature>
<sequence length="533" mass="54822">MQDDTSTSNGSPASRREWAGLAVLALPTLLISLDIGVLFLALPHLSADLGAGGVQQLWITDIYGFMLAGFLITMGTLGDRIGRRRLLLVGAAVFGLASVLAAFSPTPEVLIAARGLLGIAGATLMPSTLALISTMFTDPRQRGLAISVWATCQFTGAALGPVVGGLLLEHFWWGAAFLLGVPVMVLLLALGPVVLPETRSHEAGRMDLPSVALSLAALLPVVYGVKELAVHGVGLLAITAVVVGLVFGSVFVYRQLTLEDPLLDLRLLSRAPIGVTLTAMLLIGACLAGMFLLTSQYLQSVLRFSPAAAGLWTAFGGLSIAVGSLLSPMLTRRIRHATAITAGLVVSFVGFLLLTGVGAEDGLVAAVTGISLIHLGAGPLVSLGTGLVVSGVPPERAGSAASISETSNHLGSTLGMAALGTLAAAVYHTRMAGFPDEAVETVAGADALAARLPEARRAELLDAAHSAFAEGLNATAWVGAAVTAALVSLIAVMLRRTGSSPAAEDPRAPEDREPSAPQQESETADRSRDPLRD</sequence>
<evidence type="ECO:0000256" key="4">
    <source>
        <dbReference type="ARBA" id="ARBA00022692"/>
    </source>
</evidence>
<organism evidence="10 11">
    <name type="scientific">Microbacterium soli</name>
    <dbReference type="NCBI Taxonomy" id="446075"/>
    <lineage>
        <taxon>Bacteria</taxon>
        <taxon>Bacillati</taxon>
        <taxon>Actinomycetota</taxon>
        <taxon>Actinomycetes</taxon>
        <taxon>Micrococcales</taxon>
        <taxon>Microbacteriaceae</taxon>
        <taxon>Microbacterium</taxon>
    </lineage>
</organism>
<feature type="compositionally biased region" description="Basic and acidic residues" evidence="7">
    <location>
        <begin position="523"/>
        <end position="533"/>
    </location>
</feature>
<keyword evidence="6 8" id="KW-0472">Membrane</keyword>
<evidence type="ECO:0000256" key="2">
    <source>
        <dbReference type="ARBA" id="ARBA00022448"/>
    </source>
</evidence>
<evidence type="ECO:0000313" key="11">
    <source>
        <dbReference type="Proteomes" id="UP001501591"/>
    </source>
</evidence>
<dbReference type="CDD" id="cd17321">
    <property type="entry name" value="MFS_MMR_MDR_like"/>
    <property type="match status" value="1"/>
</dbReference>
<feature type="transmembrane region" description="Helical" evidence="8">
    <location>
        <begin position="304"/>
        <end position="326"/>
    </location>
</feature>
<evidence type="ECO:0000259" key="9">
    <source>
        <dbReference type="PROSITE" id="PS50850"/>
    </source>
</evidence>
<dbReference type="InterPro" id="IPR011701">
    <property type="entry name" value="MFS"/>
</dbReference>
<gene>
    <name evidence="10" type="ORF">GCM10022383_03410</name>
</gene>
<comment type="caution">
    <text evidence="10">The sequence shown here is derived from an EMBL/GenBank/DDBJ whole genome shotgun (WGS) entry which is preliminary data.</text>
</comment>
<feature type="transmembrane region" description="Helical" evidence="8">
    <location>
        <begin position="207"/>
        <end position="225"/>
    </location>
</feature>
<keyword evidence="4 8" id="KW-0812">Transmembrane</keyword>
<feature type="transmembrane region" description="Helical" evidence="8">
    <location>
        <begin position="62"/>
        <end position="79"/>
    </location>
</feature>
<evidence type="ECO:0000256" key="7">
    <source>
        <dbReference type="SAM" id="MobiDB-lite"/>
    </source>
</evidence>
<feature type="transmembrane region" description="Helical" evidence="8">
    <location>
        <begin position="86"/>
        <end position="103"/>
    </location>
</feature>
<dbReference type="SUPFAM" id="SSF103473">
    <property type="entry name" value="MFS general substrate transporter"/>
    <property type="match status" value="1"/>
</dbReference>
<evidence type="ECO:0000256" key="6">
    <source>
        <dbReference type="ARBA" id="ARBA00023136"/>
    </source>
</evidence>
<feature type="transmembrane region" description="Helical" evidence="8">
    <location>
        <begin position="144"/>
        <end position="164"/>
    </location>
</feature>
<dbReference type="InterPro" id="IPR020846">
    <property type="entry name" value="MFS_dom"/>
</dbReference>
<feature type="domain" description="Major facilitator superfamily (MFS) profile" evidence="9">
    <location>
        <begin position="20"/>
        <end position="456"/>
    </location>
</feature>
<dbReference type="PANTHER" id="PTHR42718:SF47">
    <property type="entry name" value="METHYL VIOLOGEN RESISTANCE PROTEIN SMVA"/>
    <property type="match status" value="1"/>
</dbReference>
<keyword evidence="2" id="KW-0813">Transport</keyword>
<feature type="transmembrane region" description="Helical" evidence="8">
    <location>
        <begin position="363"/>
        <end position="389"/>
    </location>
</feature>
<feature type="transmembrane region" description="Helical" evidence="8">
    <location>
        <begin position="338"/>
        <end position="357"/>
    </location>
</feature>
<dbReference type="RefSeq" id="WP_344817760.1">
    <property type="nucleotide sequence ID" value="NZ_BAABCP010000001.1"/>
</dbReference>
<feature type="region of interest" description="Disordered" evidence="7">
    <location>
        <begin position="498"/>
        <end position="533"/>
    </location>
</feature>